<evidence type="ECO:0000256" key="1">
    <source>
        <dbReference type="SAM" id="MobiDB-lite"/>
    </source>
</evidence>
<feature type="signal peptide" evidence="2">
    <location>
        <begin position="1"/>
        <end position="17"/>
    </location>
</feature>
<feature type="compositionally biased region" description="Low complexity" evidence="1">
    <location>
        <begin position="86"/>
        <end position="97"/>
    </location>
</feature>
<feature type="compositionally biased region" description="Polar residues" evidence="1">
    <location>
        <begin position="73"/>
        <end position="85"/>
    </location>
</feature>
<proteinExistence type="predicted"/>
<dbReference type="PaxDb" id="5507-FOXG_06133P0"/>
<name>F9FGK3_FUSOF</name>
<protein>
    <recommendedName>
        <fullName evidence="4">Mid2 domain-containing protein</fullName>
    </recommendedName>
</protein>
<comment type="caution">
    <text evidence="3">The sequence shown here is derived from an EMBL/GenBank/DDBJ whole genome shotgun (WGS) entry which is preliminary data.</text>
</comment>
<evidence type="ECO:0008006" key="4">
    <source>
        <dbReference type="Google" id="ProtNLM"/>
    </source>
</evidence>
<accession>F9FGK3</accession>
<evidence type="ECO:0000313" key="3">
    <source>
        <dbReference type="EMBL" id="EGU83949.1"/>
    </source>
</evidence>
<reference evidence="3" key="1">
    <citation type="journal article" date="2012" name="Mol. Plant Microbe Interact.">
        <title>A highly conserved effector in Fusarium oxysporum is required for full virulence on Arabidopsis.</title>
        <authorList>
            <person name="Thatcher L.F."/>
            <person name="Gardiner D.M."/>
            <person name="Kazan K."/>
            <person name="Manners J."/>
        </authorList>
    </citation>
    <scope>NUCLEOTIDE SEQUENCE [LARGE SCALE GENOMIC DNA]</scope>
    <source>
        <strain evidence="3">Fo5176</strain>
    </source>
</reference>
<evidence type="ECO:0000256" key="2">
    <source>
        <dbReference type="SAM" id="SignalP"/>
    </source>
</evidence>
<dbReference type="AlphaFoldDB" id="F9FGK3"/>
<dbReference type="OrthoDB" id="5104675at2759"/>
<organism evidence="3">
    <name type="scientific">Fusarium oxysporum (strain Fo5176)</name>
    <name type="common">Fusarium vascular wilt</name>
    <dbReference type="NCBI Taxonomy" id="660025"/>
    <lineage>
        <taxon>Eukaryota</taxon>
        <taxon>Fungi</taxon>
        <taxon>Dikarya</taxon>
        <taxon>Ascomycota</taxon>
        <taxon>Pezizomycotina</taxon>
        <taxon>Sordariomycetes</taxon>
        <taxon>Hypocreomycetidae</taxon>
        <taxon>Hypocreales</taxon>
        <taxon>Nectriaceae</taxon>
        <taxon>Fusarium</taxon>
        <taxon>Fusarium oxysporum species complex</taxon>
    </lineage>
</organism>
<keyword evidence="2" id="KW-0732">Signal</keyword>
<gene>
    <name evidence="3" type="ORF">FOXB_05532</name>
</gene>
<dbReference type="EMBL" id="AFQF01001761">
    <property type="protein sequence ID" value="EGU83949.1"/>
    <property type="molecule type" value="Genomic_DNA"/>
</dbReference>
<sequence>MHFSKLILAVLPAFALANEGTTTHTSTAVVTKTYYLSQVHTITATGVSTTAVETSVEVTSTALVEETTTFWPVSHNNTTPVSTPKASNTAGSTGGSSEPSEVPGNAGSAVAVGKFAVVGVAGMVAAALLISRLSTCIKVDNNHCLPFLVHSPFIPWSPARPILYDETPRYQQQVDTCRLLHLDES</sequence>
<feature type="region of interest" description="Disordered" evidence="1">
    <location>
        <begin position="73"/>
        <end position="105"/>
    </location>
</feature>
<feature type="chain" id="PRO_5003383029" description="Mid2 domain-containing protein" evidence="2">
    <location>
        <begin position="18"/>
        <end position="185"/>
    </location>
</feature>